<gene>
    <name evidence="4" type="ORF">ARMSODRAFT_1027313</name>
</gene>
<dbReference type="Pfam" id="PF00656">
    <property type="entry name" value="Peptidase_C14"/>
    <property type="match status" value="1"/>
</dbReference>
<dbReference type="InterPro" id="IPR050452">
    <property type="entry name" value="Metacaspase"/>
</dbReference>
<accession>A0A2H3AL08</accession>
<sequence>MPLLLQVPLLHRLANSLTTQQAHKHAVPVTVIESVKEQIISHEMQEAEIAKKYGILGNVDSAAILQTVKDMSWNSVDSQYSPDEIKRDAEVLDALLKLRYRLAQLREQTLPGPIPNSSEQTPKPIDLEPSRMLDPDRSWGVIIGIDAYPASPLRGCVFDAHAVHQYLVHVVTVPESHIRLLLAPRGSSPETLDFPSRANIIEALHSIHTNPLIQKGDSIIVYFSGHGASYHCSDYFPSESSGTAHTGAIEAICPADRCIDDVNEHPIVPDISDRELNTILHLIRLEKGENITVITDCCYAGGVTREISSSLSRGNIRNLPPLSDRVSPGGLELMLRAGDESLKEYSLPGTVSVLKGNWSPLKASHVLLAACREYQFAREVQKDSGRVLVTSPTTTSVVPSALQRLFKHLLPLEKTATSYFLGIPGFGQLAMI</sequence>
<dbReference type="STRING" id="1076256.A0A2H3AL08"/>
<proteinExistence type="inferred from homology"/>
<dbReference type="EMBL" id="KZ293502">
    <property type="protein sequence ID" value="PBK59551.1"/>
    <property type="molecule type" value="Genomic_DNA"/>
</dbReference>
<evidence type="ECO:0000259" key="3">
    <source>
        <dbReference type="Pfam" id="PF00656"/>
    </source>
</evidence>
<evidence type="ECO:0000256" key="1">
    <source>
        <dbReference type="ARBA" id="ARBA00009005"/>
    </source>
</evidence>
<dbReference type="PANTHER" id="PTHR48104">
    <property type="entry name" value="METACASPASE-4"/>
    <property type="match status" value="1"/>
</dbReference>
<feature type="domain" description="Peptidase C14 caspase" evidence="3">
    <location>
        <begin position="139"/>
        <end position="379"/>
    </location>
</feature>
<dbReference type="PANTHER" id="PTHR48104:SF30">
    <property type="entry name" value="METACASPASE-1"/>
    <property type="match status" value="1"/>
</dbReference>
<reference evidence="5" key="1">
    <citation type="journal article" date="2017" name="Nat. Ecol. Evol.">
        <title>Genome expansion and lineage-specific genetic innovations in the forest pathogenic fungi Armillaria.</title>
        <authorList>
            <person name="Sipos G."/>
            <person name="Prasanna A.N."/>
            <person name="Walter M.C."/>
            <person name="O'Connor E."/>
            <person name="Balint B."/>
            <person name="Krizsan K."/>
            <person name="Kiss B."/>
            <person name="Hess J."/>
            <person name="Varga T."/>
            <person name="Slot J."/>
            <person name="Riley R."/>
            <person name="Boka B."/>
            <person name="Rigling D."/>
            <person name="Barry K."/>
            <person name="Lee J."/>
            <person name="Mihaltcheva S."/>
            <person name="LaButti K."/>
            <person name="Lipzen A."/>
            <person name="Waldron R."/>
            <person name="Moloney N.M."/>
            <person name="Sperisen C."/>
            <person name="Kredics L."/>
            <person name="Vagvoelgyi C."/>
            <person name="Patrignani A."/>
            <person name="Fitzpatrick D."/>
            <person name="Nagy I."/>
            <person name="Doyle S."/>
            <person name="Anderson J.B."/>
            <person name="Grigoriev I.V."/>
            <person name="Gueldener U."/>
            <person name="Muensterkoetter M."/>
            <person name="Nagy L.G."/>
        </authorList>
    </citation>
    <scope>NUCLEOTIDE SEQUENCE [LARGE SCALE GENOMIC DNA]</scope>
    <source>
        <strain evidence="5">28-4</strain>
    </source>
</reference>
<dbReference type="Proteomes" id="UP000218334">
    <property type="component" value="Unassembled WGS sequence"/>
</dbReference>
<dbReference type="GO" id="GO:0006508">
    <property type="term" value="P:proteolysis"/>
    <property type="evidence" value="ECO:0007669"/>
    <property type="project" value="InterPro"/>
</dbReference>
<dbReference type="GO" id="GO:0005737">
    <property type="term" value="C:cytoplasm"/>
    <property type="evidence" value="ECO:0007669"/>
    <property type="project" value="TreeGrafter"/>
</dbReference>
<name>A0A2H3AL08_9AGAR</name>
<protein>
    <recommendedName>
        <fullName evidence="3">Peptidase C14 caspase domain-containing protein</fullName>
    </recommendedName>
</protein>
<keyword evidence="5" id="KW-1185">Reference proteome</keyword>
<dbReference type="AlphaFoldDB" id="A0A2H3AL08"/>
<dbReference type="Gene3D" id="3.40.50.1460">
    <property type="match status" value="1"/>
</dbReference>
<feature type="region of interest" description="Disordered" evidence="2">
    <location>
        <begin position="109"/>
        <end position="130"/>
    </location>
</feature>
<organism evidence="4 5">
    <name type="scientific">Armillaria solidipes</name>
    <dbReference type="NCBI Taxonomy" id="1076256"/>
    <lineage>
        <taxon>Eukaryota</taxon>
        <taxon>Fungi</taxon>
        <taxon>Dikarya</taxon>
        <taxon>Basidiomycota</taxon>
        <taxon>Agaricomycotina</taxon>
        <taxon>Agaricomycetes</taxon>
        <taxon>Agaricomycetidae</taxon>
        <taxon>Agaricales</taxon>
        <taxon>Marasmiineae</taxon>
        <taxon>Physalacriaceae</taxon>
        <taxon>Armillaria</taxon>
    </lineage>
</organism>
<comment type="similarity">
    <text evidence="1">Belongs to the peptidase C14B family.</text>
</comment>
<dbReference type="GO" id="GO:0004197">
    <property type="term" value="F:cysteine-type endopeptidase activity"/>
    <property type="evidence" value="ECO:0007669"/>
    <property type="project" value="InterPro"/>
</dbReference>
<evidence type="ECO:0000313" key="5">
    <source>
        <dbReference type="Proteomes" id="UP000218334"/>
    </source>
</evidence>
<dbReference type="InterPro" id="IPR011600">
    <property type="entry name" value="Pept_C14_caspase"/>
</dbReference>
<evidence type="ECO:0000256" key="2">
    <source>
        <dbReference type="SAM" id="MobiDB-lite"/>
    </source>
</evidence>
<evidence type="ECO:0000313" key="4">
    <source>
        <dbReference type="EMBL" id="PBK59551.1"/>
    </source>
</evidence>